<dbReference type="Pfam" id="PF13980">
    <property type="entry name" value="UPF0370"/>
    <property type="match status" value="1"/>
</dbReference>
<evidence type="ECO:0000313" key="7">
    <source>
        <dbReference type="Proteomes" id="UP000339249"/>
    </source>
</evidence>
<dbReference type="Proteomes" id="UP000339249">
    <property type="component" value="Unassembled WGS sequence"/>
</dbReference>
<keyword evidence="3 5" id="KW-1133">Transmembrane helix</keyword>
<protein>
    <submittedName>
        <fullName evidence="6">Uncharacterized protein</fullName>
    </submittedName>
</protein>
<dbReference type="AlphaFoldDB" id="A0A4U9D4Y6"/>
<evidence type="ECO:0000256" key="2">
    <source>
        <dbReference type="ARBA" id="ARBA00022692"/>
    </source>
</evidence>
<feature type="transmembrane region" description="Helical" evidence="5">
    <location>
        <begin position="6"/>
        <end position="24"/>
    </location>
</feature>
<sequence>MEWLSKYWWILVLVFLVGVMINVIKDLNRVDHKNFSPISRTFPLIVIATISGMMKTTGEERPIEEVDLCPSPR</sequence>
<evidence type="ECO:0000256" key="5">
    <source>
        <dbReference type="SAM" id="Phobius"/>
    </source>
</evidence>
<keyword evidence="2 5" id="KW-0812">Transmembrane</keyword>
<reference evidence="6 7" key="1">
    <citation type="submission" date="2019-04" db="EMBL/GenBank/DDBJ databases">
        <authorList>
            <consortium name="Pathogen Informatics"/>
        </authorList>
    </citation>
    <scope>NUCLEOTIDE SEQUENCE [LARGE SCALE GENOMIC DNA]</scope>
    <source>
        <strain evidence="6 7">NCTC9185</strain>
    </source>
</reference>
<evidence type="ECO:0000256" key="4">
    <source>
        <dbReference type="ARBA" id="ARBA00023136"/>
    </source>
</evidence>
<dbReference type="InterPro" id="IPR020910">
    <property type="entry name" value="UPF0370"/>
</dbReference>
<accession>A0A4U9D4Y6</accession>
<name>A0A4U9D4Y6_RAOTE</name>
<evidence type="ECO:0000313" key="6">
    <source>
        <dbReference type="EMBL" id="VTN10763.1"/>
    </source>
</evidence>
<evidence type="ECO:0000256" key="1">
    <source>
        <dbReference type="ARBA" id="ARBA00022475"/>
    </source>
</evidence>
<proteinExistence type="predicted"/>
<keyword evidence="1" id="KW-1003">Cell membrane</keyword>
<organism evidence="6 7">
    <name type="scientific">Raoultella terrigena</name>
    <name type="common">Klebsiella terrigena</name>
    <dbReference type="NCBI Taxonomy" id="577"/>
    <lineage>
        <taxon>Bacteria</taxon>
        <taxon>Pseudomonadati</taxon>
        <taxon>Pseudomonadota</taxon>
        <taxon>Gammaproteobacteria</taxon>
        <taxon>Enterobacterales</taxon>
        <taxon>Enterobacteriaceae</taxon>
        <taxon>Klebsiella/Raoultella group</taxon>
        <taxon>Raoultella</taxon>
    </lineage>
</organism>
<gene>
    <name evidence="6" type="ORF">NCTC9185_02695</name>
</gene>
<dbReference type="EMBL" id="CABDVU010000001">
    <property type="protein sequence ID" value="VTN10763.1"/>
    <property type="molecule type" value="Genomic_DNA"/>
</dbReference>
<keyword evidence="4 5" id="KW-0472">Membrane</keyword>
<evidence type="ECO:0000256" key="3">
    <source>
        <dbReference type="ARBA" id="ARBA00022989"/>
    </source>
</evidence>